<dbReference type="OrthoDB" id="9812931at2"/>
<evidence type="ECO:0000313" key="2">
    <source>
        <dbReference type="EMBL" id="THF84575.1"/>
    </source>
</evidence>
<evidence type="ECO:0000313" key="3">
    <source>
        <dbReference type="Proteomes" id="UP000310636"/>
    </source>
</evidence>
<sequence>MRRSKKMIIEMRSGLAYDGGLTTDKRQEESRRMSRNLAKIMDRVSQATRRMPMAEWNWSEGVALYGLVSLWKTTQDDALLHYLKSWIDDQLTQGRVFETVNATAPCFSLIELYVASGEPRYADIIKSRTEFLMQRAERLANGAFEHTLVETNFGGQMWVDTLFMAGLFLVKAGLLFEDQAAVEEGINQYFLHVRHLQQEDGLYYHGWDEHKNGPIGCLWARGNAWAAIVSTELLVLLPETEPARQAIRDTLARQLSGLSRYQDISGLWTTVIDDSNTYLETSAAAGIAYAVKRALRFGNADEAHAAMADRAARAALAHVDWEGVFRGVSAGTGVQKHAGEYHVIAQHRTEGYGQGLLLMLLSAMWVESGSSSATDLCYNKAAKPS</sequence>
<dbReference type="GO" id="GO:0005975">
    <property type="term" value="P:carbohydrate metabolic process"/>
    <property type="evidence" value="ECO:0007669"/>
    <property type="project" value="InterPro"/>
</dbReference>
<dbReference type="InterPro" id="IPR008928">
    <property type="entry name" value="6-hairpin_glycosidase_sf"/>
</dbReference>
<comment type="caution">
    <text evidence="2">The sequence shown here is derived from an EMBL/GenBank/DDBJ whole genome shotgun (WGS) entry which is preliminary data.</text>
</comment>
<reference evidence="2 3" key="1">
    <citation type="submission" date="2019-04" db="EMBL/GenBank/DDBJ databases">
        <title>Cohnella sp. nov. isolated from preserved vegetables.</title>
        <authorList>
            <person name="Lin S.-Y."/>
            <person name="Hung M.-H."/>
            <person name="Young C.-C."/>
        </authorList>
    </citation>
    <scope>NUCLEOTIDE SEQUENCE [LARGE SCALE GENOMIC DNA]</scope>
    <source>
        <strain evidence="2 3">CC-MHH1044</strain>
    </source>
</reference>
<dbReference type="InterPro" id="IPR012341">
    <property type="entry name" value="6hp_glycosidase-like_sf"/>
</dbReference>
<dbReference type="PANTHER" id="PTHR33886">
    <property type="entry name" value="UNSATURATED RHAMNOGALACTURONAN HYDROLASE (EUROFUNG)"/>
    <property type="match status" value="1"/>
</dbReference>
<dbReference type="Gene3D" id="1.50.10.10">
    <property type="match status" value="1"/>
</dbReference>
<name>A0A4S4CEZ1_9BACL</name>
<dbReference type="PANTHER" id="PTHR33886:SF8">
    <property type="entry name" value="UNSATURATED RHAMNOGALACTURONAN HYDROLASE (EUROFUNG)"/>
    <property type="match status" value="1"/>
</dbReference>
<protein>
    <submittedName>
        <fullName evidence="2">Glycoside hydrolase 105 family protein</fullName>
    </submittedName>
</protein>
<organism evidence="2 3">
    <name type="scientific">Cohnella fermenti</name>
    <dbReference type="NCBI Taxonomy" id="2565925"/>
    <lineage>
        <taxon>Bacteria</taxon>
        <taxon>Bacillati</taxon>
        <taxon>Bacillota</taxon>
        <taxon>Bacilli</taxon>
        <taxon>Bacillales</taxon>
        <taxon>Paenibacillaceae</taxon>
        <taxon>Cohnella</taxon>
    </lineage>
</organism>
<gene>
    <name evidence="2" type="ORF">E6C55_00910</name>
</gene>
<proteinExistence type="predicted"/>
<dbReference type="GO" id="GO:0016787">
    <property type="term" value="F:hydrolase activity"/>
    <property type="evidence" value="ECO:0007669"/>
    <property type="project" value="UniProtKB-KW"/>
</dbReference>
<dbReference type="Pfam" id="PF07470">
    <property type="entry name" value="Glyco_hydro_88"/>
    <property type="match status" value="1"/>
</dbReference>
<dbReference type="SUPFAM" id="SSF48208">
    <property type="entry name" value="Six-hairpin glycosidases"/>
    <property type="match status" value="1"/>
</dbReference>
<accession>A0A4S4CEZ1</accession>
<dbReference type="AlphaFoldDB" id="A0A4S4CEZ1"/>
<dbReference type="InterPro" id="IPR052043">
    <property type="entry name" value="PolySaccharide_Degr_Enz"/>
</dbReference>
<dbReference type="Proteomes" id="UP000310636">
    <property type="component" value="Unassembled WGS sequence"/>
</dbReference>
<evidence type="ECO:0000256" key="1">
    <source>
        <dbReference type="ARBA" id="ARBA00022801"/>
    </source>
</evidence>
<dbReference type="EMBL" id="SSOB01000001">
    <property type="protein sequence ID" value="THF84575.1"/>
    <property type="molecule type" value="Genomic_DNA"/>
</dbReference>
<keyword evidence="3" id="KW-1185">Reference proteome</keyword>
<dbReference type="InterPro" id="IPR010905">
    <property type="entry name" value="Glyco_hydro_88"/>
</dbReference>
<keyword evidence="1 2" id="KW-0378">Hydrolase</keyword>